<reference evidence="7" key="1">
    <citation type="journal article" date="2005" name="Environ. Microbiol.">
        <title>Genetic and functional properties of uncultivated thermophilic crenarchaeotes from a subsurface gold mine as revealed by analysis of genome fragments.</title>
        <authorList>
            <person name="Nunoura T."/>
            <person name="Hirayama H."/>
            <person name="Takami H."/>
            <person name="Oida H."/>
            <person name="Nishi S."/>
            <person name="Shimamura S."/>
            <person name="Suzuki Y."/>
            <person name="Inagaki F."/>
            <person name="Takai K."/>
            <person name="Nealson K.H."/>
            <person name="Horikoshi K."/>
        </authorList>
    </citation>
    <scope>NUCLEOTIDE SEQUENCE</scope>
</reference>
<dbReference type="Gene3D" id="3.90.550.10">
    <property type="entry name" value="Spore Coat Polysaccharide Biosynthesis Protein SpsA, Chain A"/>
    <property type="match status" value="1"/>
</dbReference>
<reference evidence="7" key="2">
    <citation type="journal article" date="2012" name="PLoS ONE">
        <title>A Deeply Branching Thermophilic Bacterium with an Ancient Acetyl-CoA Pathway Dominates a Subsurface Ecosystem.</title>
        <authorList>
            <person name="Takami H."/>
            <person name="Noguchi H."/>
            <person name="Takaki Y."/>
            <person name="Uchiyama I."/>
            <person name="Toyoda A."/>
            <person name="Nishi S."/>
            <person name="Chee G.-J."/>
            <person name="Arai W."/>
            <person name="Nunoura T."/>
            <person name="Itoh T."/>
            <person name="Hattori M."/>
            <person name="Takai K."/>
        </authorList>
    </citation>
    <scope>NUCLEOTIDE SEQUENCE</scope>
</reference>
<dbReference type="SUPFAM" id="SSF53448">
    <property type="entry name" value="Nucleotide-diphospho-sugar transferases"/>
    <property type="match status" value="1"/>
</dbReference>
<feature type="domain" description="Glycosyltransferase 2-like" evidence="6">
    <location>
        <begin position="4"/>
        <end position="164"/>
    </location>
</feature>
<keyword evidence="3" id="KW-0328">Glycosyltransferase</keyword>
<keyword evidence="5" id="KW-0472">Membrane</keyword>
<organism evidence="7">
    <name type="scientific">Acetithermum autotrophicum</name>
    <dbReference type="NCBI Taxonomy" id="1446466"/>
    <lineage>
        <taxon>Bacteria</taxon>
        <taxon>Candidatus Bipolaricaulota</taxon>
        <taxon>Candidatus Acetithermum</taxon>
    </lineage>
</organism>
<evidence type="ECO:0000313" key="7">
    <source>
        <dbReference type="EMBL" id="BAL59581.1"/>
    </source>
</evidence>
<dbReference type="PANTHER" id="PTHR43646">
    <property type="entry name" value="GLYCOSYLTRANSFERASE"/>
    <property type="match status" value="1"/>
</dbReference>
<evidence type="ECO:0000256" key="1">
    <source>
        <dbReference type="ARBA" id="ARBA00004236"/>
    </source>
</evidence>
<dbReference type="InterPro" id="IPR029044">
    <property type="entry name" value="Nucleotide-diphossugar_trans"/>
</dbReference>
<dbReference type="Pfam" id="PF00535">
    <property type="entry name" value="Glycos_transf_2"/>
    <property type="match status" value="1"/>
</dbReference>
<evidence type="ECO:0000256" key="3">
    <source>
        <dbReference type="ARBA" id="ARBA00022676"/>
    </source>
</evidence>
<evidence type="ECO:0000256" key="5">
    <source>
        <dbReference type="ARBA" id="ARBA00023136"/>
    </source>
</evidence>
<dbReference type="GO" id="GO:0016757">
    <property type="term" value="F:glycosyltransferase activity"/>
    <property type="evidence" value="ECO:0007669"/>
    <property type="project" value="UniProtKB-KW"/>
</dbReference>
<evidence type="ECO:0000256" key="2">
    <source>
        <dbReference type="ARBA" id="ARBA00022475"/>
    </source>
</evidence>
<dbReference type="EMBL" id="AP011803">
    <property type="protein sequence ID" value="BAL59581.1"/>
    <property type="molecule type" value="Genomic_DNA"/>
</dbReference>
<name>H5SVF2_ACEAU</name>
<gene>
    <name evidence="7" type="ORF">HGMM_OP4C217</name>
</gene>
<protein>
    <submittedName>
        <fullName evidence="7">Glycosyl transferase</fullName>
    </submittedName>
</protein>
<proteinExistence type="predicted"/>
<dbReference type="PANTHER" id="PTHR43646:SF2">
    <property type="entry name" value="GLYCOSYLTRANSFERASE 2-LIKE DOMAIN-CONTAINING PROTEIN"/>
    <property type="match status" value="1"/>
</dbReference>
<evidence type="ECO:0000256" key="4">
    <source>
        <dbReference type="ARBA" id="ARBA00022679"/>
    </source>
</evidence>
<keyword evidence="4 7" id="KW-0808">Transferase</keyword>
<dbReference type="GO" id="GO:0005886">
    <property type="term" value="C:plasma membrane"/>
    <property type="evidence" value="ECO:0007669"/>
    <property type="project" value="UniProtKB-SubCell"/>
</dbReference>
<comment type="subcellular location">
    <subcellularLocation>
        <location evidence="1">Cell membrane</location>
    </subcellularLocation>
</comment>
<accession>H5SVF2</accession>
<dbReference type="AlphaFoldDB" id="H5SVF2"/>
<dbReference type="InterPro" id="IPR001173">
    <property type="entry name" value="Glyco_trans_2-like"/>
</dbReference>
<keyword evidence="2" id="KW-1003">Cell membrane</keyword>
<sequence length="252" mass="28166">MKISVAIPAHNEEAYIAQCLESLDTQNFSGELEIVVCLNLCTDKTEEIVRSFAQRSRWPITIVTEPRKGVGWARQTACVATSGAIIASADADAIYPPGWAARIARAFAEDPHLAVLYGPVRLRGFGAFWGFVHPILNDTITHVGRLVGWHNVIGSNFAMRREAFFAVGGFNTSLKALEDHEIVRRLRRVGRVRYDAHLVAYASARRYNRLGVWKTIRFYARNAIRALVFQRETEDLAPLPSEKEGGSKEPES</sequence>
<evidence type="ECO:0000259" key="6">
    <source>
        <dbReference type="Pfam" id="PF00535"/>
    </source>
</evidence>